<keyword evidence="2" id="KW-0472">Membrane</keyword>
<accession>A0AA40CZB1</accession>
<dbReference type="AlphaFoldDB" id="A0AA40CZB1"/>
<feature type="transmembrane region" description="Helical" evidence="2">
    <location>
        <begin position="474"/>
        <end position="496"/>
    </location>
</feature>
<evidence type="ECO:0000256" key="2">
    <source>
        <dbReference type="SAM" id="Phobius"/>
    </source>
</evidence>
<reference evidence="3" key="1">
    <citation type="submission" date="2023-06" db="EMBL/GenBank/DDBJ databases">
        <title>Multi-omics analyses reveal the molecular pathogenesis toolkit of Lasiodiplodia hormozganensis, a cross-kingdom pathogen.</title>
        <authorList>
            <person name="Felix C."/>
            <person name="Meneses R."/>
            <person name="Goncalves M.F.M."/>
            <person name="Tilleman L."/>
            <person name="Duarte A.S."/>
            <person name="Jorrin-Novo J.V."/>
            <person name="Van De Peer Y."/>
            <person name="Deforce D."/>
            <person name="Van Nieuwerburgh F."/>
            <person name="Esteves A.C."/>
            <person name="Alves A."/>
        </authorList>
    </citation>
    <scope>NUCLEOTIDE SEQUENCE</scope>
    <source>
        <strain evidence="3">CBS 339.90</strain>
    </source>
</reference>
<name>A0AA40CZB1_9PEZI</name>
<comment type="caution">
    <text evidence="3">The sequence shown here is derived from an EMBL/GenBank/DDBJ whole genome shotgun (WGS) entry which is preliminary data.</text>
</comment>
<feature type="compositionally biased region" description="Basic and acidic residues" evidence="1">
    <location>
        <begin position="568"/>
        <end position="585"/>
    </location>
</feature>
<evidence type="ECO:0000313" key="3">
    <source>
        <dbReference type="EMBL" id="KAK0654619.1"/>
    </source>
</evidence>
<proteinExistence type="predicted"/>
<evidence type="ECO:0000256" key="1">
    <source>
        <dbReference type="SAM" id="MobiDB-lite"/>
    </source>
</evidence>
<organism evidence="3 4">
    <name type="scientific">Lasiodiplodia hormozganensis</name>
    <dbReference type="NCBI Taxonomy" id="869390"/>
    <lineage>
        <taxon>Eukaryota</taxon>
        <taxon>Fungi</taxon>
        <taxon>Dikarya</taxon>
        <taxon>Ascomycota</taxon>
        <taxon>Pezizomycotina</taxon>
        <taxon>Dothideomycetes</taxon>
        <taxon>Dothideomycetes incertae sedis</taxon>
        <taxon>Botryosphaeriales</taxon>
        <taxon>Botryosphaeriaceae</taxon>
        <taxon>Lasiodiplodia</taxon>
    </lineage>
</organism>
<keyword evidence="2" id="KW-1133">Transmembrane helix</keyword>
<protein>
    <submittedName>
        <fullName evidence="3">Uncharacterized protein</fullName>
    </submittedName>
</protein>
<sequence>MSPFSRLKTGNALAQSTIEFNIVGKLLPHAILVSARKAHFHHVLSGIALFVAGFLTTITSGLYTVTSVSVSETVTLSQVDSFDFSQSSLFIDDRNAAAITSILEYTNLSYPAWTYGDLVFNKLDTPVGVRGDGTINLNTPAYRARLDCTPYIIPTKEIKVDEWSPSYDWSSYSLDTNVSVRCVLIPTNQTTVLWRQQYQFPFNRSSFYSGKATFFLWEASPKVDVYGNGGFESQSDAGFSGMRDHSAGDLGCPTFGFTVASSAVTPGRSSNNSTLHTRATAVMCTQHLEQVTVNVTLRAADLSIDSTKYPPVPDEMTRKRLRNPATNGSEVWEWLPNNLLNRLVDLSPTPQLQHSDSRDRDFVNRYHQELIIGLDGFVKTLVDGKAGVPIDSLLGEENQGALIKAGSRLYSEYMAQAISNNMRNSSSSNNTVGGASKEYDGDFDGTSTSPPTFQGTFTHAPGSRWRLRQNRGPAITLEVLLFLLAAIALLLAFVGWDRADVLPHNPCSIAGTASLLAGSEVCSRKYVPEGAEWWSDKQRRDAGLWERCRLRMGWHGDDGDYPAGQNGEGRRFGVHVKGEGEHGMT</sequence>
<dbReference type="EMBL" id="JAUJDW010000020">
    <property type="protein sequence ID" value="KAK0654619.1"/>
    <property type="molecule type" value="Genomic_DNA"/>
</dbReference>
<dbReference type="Proteomes" id="UP001175001">
    <property type="component" value="Unassembled WGS sequence"/>
</dbReference>
<dbReference type="PANTHER" id="PTHR37544:SF1">
    <property type="entry name" value="PHOSPHORIBOSYLAMINOIMIDAZOLE-SUCCINOCARBOXAMIDE SYNTHASE"/>
    <property type="match status" value="1"/>
</dbReference>
<dbReference type="PANTHER" id="PTHR37544">
    <property type="entry name" value="SPRAY-RELATED"/>
    <property type="match status" value="1"/>
</dbReference>
<gene>
    <name evidence="3" type="ORF">DIS24_g5134</name>
</gene>
<feature type="region of interest" description="Disordered" evidence="1">
    <location>
        <begin position="563"/>
        <end position="585"/>
    </location>
</feature>
<keyword evidence="4" id="KW-1185">Reference proteome</keyword>
<evidence type="ECO:0000313" key="4">
    <source>
        <dbReference type="Proteomes" id="UP001175001"/>
    </source>
</evidence>
<keyword evidence="2" id="KW-0812">Transmembrane</keyword>